<evidence type="ECO:0000256" key="1">
    <source>
        <dbReference type="SAM" id="MobiDB-lite"/>
    </source>
</evidence>
<proteinExistence type="predicted"/>
<dbReference type="Proteomes" id="UP000241074">
    <property type="component" value="Chromosome"/>
</dbReference>
<reference evidence="2 3" key="2">
    <citation type="submission" date="2018-03" db="EMBL/GenBank/DDBJ databases">
        <authorList>
            <person name="Keele B.F."/>
        </authorList>
    </citation>
    <scope>NUCLEOTIDE SEQUENCE [LARGE SCALE GENOMIC DNA]</scope>
    <source>
        <strain evidence="2 3">D13</strain>
    </source>
</reference>
<dbReference type="InterPro" id="IPR021357">
    <property type="entry name" value="DUF2782"/>
</dbReference>
<evidence type="ECO:0000313" key="3">
    <source>
        <dbReference type="Proteomes" id="UP000241074"/>
    </source>
</evidence>
<evidence type="ECO:0000313" key="2">
    <source>
        <dbReference type="EMBL" id="AVP99981.1"/>
    </source>
</evidence>
<accession>A0A2P1PYR8</accession>
<feature type="compositionally biased region" description="Pro residues" evidence="1">
    <location>
        <begin position="35"/>
        <end position="53"/>
    </location>
</feature>
<reference evidence="2 3" key="1">
    <citation type="submission" date="2018-03" db="EMBL/GenBank/DDBJ databases">
        <title>Ahniella affigens gen. nov., sp. nov., a gammaproteobacterium isolated from sandy soil near a stream.</title>
        <authorList>
            <person name="Ko Y."/>
            <person name="Kim J.-H."/>
        </authorList>
    </citation>
    <scope>NUCLEOTIDE SEQUENCE [LARGE SCALE GENOMIC DNA]</scope>
    <source>
        <strain evidence="2 3">D13</strain>
    </source>
</reference>
<dbReference type="EMBL" id="CP027860">
    <property type="protein sequence ID" value="AVP99981.1"/>
    <property type="molecule type" value="Genomic_DNA"/>
</dbReference>
<dbReference type="Gene3D" id="2.20.130.30">
    <property type="entry name" value="Protein of unknown function DUF2782"/>
    <property type="match status" value="1"/>
</dbReference>
<organism evidence="2 3">
    <name type="scientific">Ahniella affigens</name>
    <dbReference type="NCBI Taxonomy" id="2021234"/>
    <lineage>
        <taxon>Bacteria</taxon>
        <taxon>Pseudomonadati</taxon>
        <taxon>Pseudomonadota</taxon>
        <taxon>Gammaproteobacteria</taxon>
        <taxon>Lysobacterales</taxon>
        <taxon>Rhodanobacteraceae</taxon>
        <taxon>Ahniella</taxon>
    </lineage>
</organism>
<sequence>MGLCALLIAWASLAQDAAAPAPATSPDEEVLNVDPPRPADVPIPDKIPGPNEEPPAVTIRKEDGLTIEEYRQGAQLTMVRVTAENGMSYTYLDTDGDGRLEGDTKDGPVSPVFFTIYEWE</sequence>
<dbReference type="OrthoDB" id="5296182at2"/>
<feature type="region of interest" description="Disordered" evidence="1">
    <location>
        <begin position="17"/>
        <end position="59"/>
    </location>
</feature>
<dbReference type="KEGG" id="xba:C7S18_03055"/>
<gene>
    <name evidence="2" type="ORF">C7S18_03055</name>
</gene>
<evidence type="ECO:0008006" key="4">
    <source>
        <dbReference type="Google" id="ProtNLM"/>
    </source>
</evidence>
<name>A0A2P1PYR8_9GAMM</name>
<protein>
    <recommendedName>
        <fullName evidence="4">DUF2782 domain-containing protein</fullName>
    </recommendedName>
</protein>
<keyword evidence="3" id="KW-1185">Reference proteome</keyword>
<dbReference type="Pfam" id="PF11191">
    <property type="entry name" value="DUF2782"/>
    <property type="match status" value="1"/>
</dbReference>
<dbReference type="AlphaFoldDB" id="A0A2P1PYR8"/>